<keyword evidence="4 7" id="KW-0812">Transmembrane</keyword>
<keyword evidence="5 7" id="KW-1133">Transmembrane helix</keyword>
<dbReference type="RefSeq" id="WP_191312534.1">
    <property type="nucleotide sequence ID" value="NZ_BNCL01000025.1"/>
</dbReference>
<dbReference type="Pfam" id="PF00535">
    <property type="entry name" value="Glycos_transf_2"/>
    <property type="match status" value="1"/>
</dbReference>
<dbReference type="EMBL" id="JAESHT010000002">
    <property type="protein sequence ID" value="MBL3672613.1"/>
    <property type="molecule type" value="Genomic_DNA"/>
</dbReference>
<gene>
    <name evidence="9" type="ORF">JL111_03865</name>
</gene>
<feature type="transmembrane region" description="Helical" evidence="7">
    <location>
        <begin position="544"/>
        <end position="568"/>
    </location>
</feature>
<evidence type="ECO:0000256" key="2">
    <source>
        <dbReference type="ARBA" id="ARBA00022676"/>
    </source>
</evidence>
<keyword evidence="6 7" id="KW-0472">Membrane</keyword>
<feature type="transmembrane region" description="Helical" evidence="7">
    <location>
        <begin position="25"/>
        <end position="43"/>
    </location>
</feature>
<feature type="transmembrane region" description="Helical" evidence="7">
    <location>
        <begin position="55"/>
        <end position="80"/>
    </location>
</feature>
<dbReference type="Proteomes" id="UP000644749">
    <property type="component" value="Unassembled WGS sequence"/>
</dbReference>
<name>A0ABS1S1M9_9RHOB</name>
<evidence type="ECO:0000256" key="5">
    <source>
        <dbReference type="ARBA" id="ARBA00022989"/>
    </source>
</evidence>
<evidence type="ECO:0000256" key="7">
    <source>
        <dbReference type="SAM" id="Phobius"/>
    </source>
</evidence>
<organism evidence="9 10">
    <name type="scientific">Paracoccus aerius</name>
    <dbReference type="NCBI Taxonomy" id="1915382"/>
    <lineage>
        <taxon>Bacteria</taxon>
        <taxon>Pseudomonadati</taxon>
        <taxon>Pseudomonadota</taxon>
        <taxon>Alphaproteobacteria</taxon>
        <taxon>Rhodobacterales</taxon>
        <taxon>Paracoccaceae</taxon>
        <taxon>Paracoccus</taxon>
    </lineage>
</organism>
<evidence type="ECO:0000256" key="3">
    <source>
        <dbReference type="ARBA" id="ARBA00022679"/>
    </source>
</evidence>
<comment type="subcellular location">
    <subcellularLocation>
        <location evidence="1">Membrane</location>
        <topology evidence="1">Multi-pass membrane protein</topology>
    </subcellularLocation>
</comment>
<evidence type="ECO:0000313" key="10">
    <source>
        <dbReference type="Proteomes" id="UP000644749"/>
    </source>
</evidence>
<dbReference type="SUPFAM" id="SSF53448">
    <property type="entry name" value="Nucleotide-diphospho-sugar transferases"/>
    <property type="match status" value="1"/>
</dbReference>
<dbReference type="InterPro" id="IPR001173">
    <property type="entry name" value="Glyco_trans_2-like"/>
</dbReference>
<dbReference type="Gene3D" id="3.90.550.10">
    <property type="entry name" value="Spore Coat Polysaccharide Biosynthesis Protein SpsA, Chain A"/>
    <property type="match status" value="1"/>
</dbReference>
<dbReference type="InterPro" id="IPR029044">
    <property type="entry name" value="Nucleotide-diphossugar_trans"/>
</dbReference>
<feature type="transmembrane region" description="Helical" evidence="7">
    <location>
        <begin position="442"/>
        <end position="464"/>
    </location>
</feature>
<keyword evidence="10" id="KW-1185">Reference proteome</keyword>
<keyword evidence="3" id="KW-0808">Transferase</keyword>
<proteinExistence type="predicted"/>
<dbReference type="CDD" id="cd06421">
    <property type="entry name" value="CESA_CelA_like"/>
    <property type="match status" value="1"/>
</dbReference>
<evidence type="ECO:0000256" key="1">
    <source>
        <dbReference type="ARBA" id="ARBA00004141"/>
    </source>
</evidence>
<evidence type="ECO:0000256" key="6">
    <source>
        <dbReference type="ARBA" id="ARBA00023136"/>
    </source>
</evidence>
<comment type="caution">
    <text evidence="9">The sequence shown here is derived from an EMBL/GenBank/DDBJ whole genome shotgun (WGS) entry which is preliminary data.</text>
</comment>
<keyword evidence="2" id="KW-0328">Glycosyltransferase</keyword>
<dbReference type="InterPro" id="IPR050321">
    <property type="entry name" value="Glycosyltr_2/OpgH_subfam"/>
</dbReference>
<evidence type="ECO:0000259" key="8">
    <source>
        <dbReference type="Pfam" id="PF00535"/>
    </source>
</evidence>
<evidence type="ECO:0000313" key="9">
    <source>
        <dbReference type="EMBL" id="MBL3672613.1"/>
    </source>
</evidence>
<evidence type="ECO:0000256" key="4">
    <source>
        <dbReference type="ARBA" id="ARBA00022692"/>
    </source>
</evidence>
<reference evidence="9 10" key="1">
    <citation type="submission" date="2021-01" db="EMBL/GenBank/DDBJ databases">
        <title>011410 draft genome.</title>
        <authorList>
            <person name="Lang L."/>
        </authorList>
    </citation>
    <scope>NUCLEOTIDE SEQUENCE [LARGE SCALE GENOMIC DNA]</scope>
    <source>
        <strain evidence="9 10">KCTC 42845</strain>
    </source>
</reference>
<feature type="domain" description="Glycosyltransferase 2-like" evidence="8">
    <location>
        <begin position="119"/>
        <end position="308"/>
    </location>
</feature>
<accession>A0ABS1S1M9</accession>
<dbReference type="PANTHER" id="PTHR43867">
    <property type="entry name" value="CELLULOSE SYNTHASE CATALYTIC SUBUNIT A [UDP-FORMING]"/>
    <property type="match status" value="1"/>
</dbReference>
<sequence length="613" mass="69092">MDDYFRHFEHRRPPPPLPYSARREALWQILATIAALLGAWYIWWRWTQSLNRDALWFAVPLVVAESCAYLGLLLFIYNLWKDQPVAIPTPVAMLHETLTPDSNDLSAPDRPVAVDLFFATYNEDPELVRLGIIDAKAITYPHPIDMRIHVCDDGRRPEMRAVCDQEGVNYITRATNEGFKAGNLRHAMEQTSGDFIVIFDADTRPFPTLLEHTLGYFRDPKMAWVQTPQWFYDLPEGVTLTDRLSRRLGTVGRLVGQAVERVVGEIRIGKDPFVNDAEMFYQVILRRRNRANAAFCCGAGSIHRREAVMEAALRSFAASVEKRVIAAEEEITLTSRESMVDTSLLSAIRTEAVVAEVLAPYRFHVSEDIYTSILLHSDRERGWKSVLHPTYESRMLSPQDLLSWSVQRFKYAGGSLDILVNDNPLFRRGLTLPQRLMYATTFWSYLAPLWNVIFLAAPIVYLATGIAPVSAYTLPFFLHAIAFLISLELAMMAGTWGIAGYASKSSYLSFFPLGLRAIGTVLSGRKISFPVTPKDRQHGRHLRLVRPQIAVVALTLAALLWGISALLWRDTGHSVTGVVTNALWGFNNCLAMSGIIRAAMWKPEPEPTGDHDA</sequence>
<feature type="transmembrane region" description="Helical" evidence="7">
    <location>
        <begin position="476"/>
        <end position="499"/>
    </location>
</feature>
<protein>
    <submittedName>
        <fullName evidence="9">Glycosyltransferase</fullName>
    </submittedName>
</protein>
<dbReference type="PANTHER" id="PTHR43867:SF2">
    <property type="entry name" value="CELLULOSE SYNTHASE CATALYTIC SUBUNIT A [UDP-FORMING]"/>
    <property type="match status" value="1"/>
</dbReference>